<reference evidence="2" key="1">
    <citation type="submission" date="2013-08" db="EMBL/GenBank/DDBJ databases">
        <title>Gene expansion shapes genome architecture in the human pathogen Lichtheimia corymbifera: an evolutionary genomics analysis in the ancient terrestrial Mucorales (Mucoromycotina).</title>
        <authorList>
            <person name="Schwartze V.U."/>
            <person name="Winter S."/>
            <person name="Shelest E."/>
            <person name="Marcet-Houben M."/>
            <person name="Horn F."/>
            <person name="Wehner S."/>
            <person name="Hoffmann K."/>
            <person name="Riege K."/>
            <person name="Sammeth M."/>
            <person name="Nowrousian M."/>
            <person name="Valiante V."/>
            <person name="Linde J."/>
            <person name="Jacobsen I.D."/>
            <person name="Marz M."/>
            <person name="Brakhage A.A."/>
            <person name="Gabaldon T."/>
            <person name="Bocker S."/>
            <person name="Voigt K."/>
        </authorList>
    </citation>
    <scope>NUCLEOTIDE SEQUENCE [LARGE SCALE GENOMIC DNA]</scope>
    <source>
        <strain evidence="2">FSU 9682</strain>
    </source>
</reference>
<evidence type="ECO:0000313" key="2">
    <source>
        <dbReference type="EMBL" id="CDH59040.1"/>
    </source>
</evidence>
<feature type="compositionally biased region" description="Basic and acidic residues" evidence="1">
    <location>
        <begin position="51"/>
        <end position="82"/>
    </location>
</feature>
<organism evidence="2 3">
    <name type="scientific">Lichtheimia corymbifera JMRC:FSU:9682</name>
    <dbReference type="NCBI Taxonomy" id="1263082"/>
    <lineage>
        <taxon>Eukaryota</taxon>
        <taxon>Fungi</taxon>
        <taxon>Fungi incertae sedis</taxon>
        <taxon>Mucoromycota</taxon>
        <taxon>Mucoromycotina</taxon>
        <taxon>Mucoromycetes</taxon>
        <taxon>Mucorales</taxon>
        <taxon>Lichtheimiaceae</taxon>
        <taxon>Lichtheimia</taxon>
    </lineage>
</organism>
<keyword evidence="3" id="KW-1185">Reference proteome</keyword>
<accession>A0A068SAT9</accession>
<feature type="region of interest" description="Disordered" evidence="1">
    <location>
        <begin position="1"/>
        <end position="31"/>
    </location>
</feature>
<feature type="compositionally biased region" description="Basic and acidic residues" evidence="1">
    <location>
        <begin position="93"/>
        <end position="103"/>
    </location>
</feature>
<dbReference type="OrthoDB" id="10286695at2759"/>
<sequence length="103" mass="11723">MSPEARKANVDAKKYHQQRQSETAHSFDELEFDYPTVNERIDPENAKKVLAHDDVLPELPSKDHTPMKTKEASDKWIKEHANDASTKGSPYKFRRDGSADLVG</sequence>
<evidence type="ECO:0000313" key="3">
    <source>
        <dbReference type="Proteomes" id="UP000027586"/>
    </source>
</evidence>
<feature type="compositionally biased region" description="Basic and acidic residues" evidence="1">
    <location>
        <begin position="1"/>
        <end position="14"/>
    </location>
</feature>
<dbReference type="Proteomes" id="UP000027586">
    <property type="component" value="Unassembled WGS sequence"/>
</dbReference>
<feature type="region of interest" description="Disordered" evidence="1">
    <location>
        <begin position="51"/>
        <end position="103"/>
    </location>
</feature>
<dbReference type="AlphaFoldDB" id="A0A068SAT9"/>
<gene>
    <name evidence="2" type="ORF">LCOR_09877.1</name>
</gene>
<proteinExistence type="predicted"/>
<evidence type="ECO:0000256" key="1">
    <source>
        <dbReference type="SAM" id="MobiDB-lite"/>
    </source>
</evidence>
<name>A0A068SAT9_9FUNG</name>
<protein>
    <submittedName>
        <fullName evidence="2">Uncharacterized protein</fullName>
    </submittedName>
</protein>
<dbReference type="EMBL" id="CBTN010000064">
    <property type="protein sequence ID" value="CDH59040.1"/>
    <property type="molecule type" value="Genomic_DNA"/>
</dbReference>
<comment type="caution">
    <text evidence="2">The sequence shown here is derived from an EMBL/GenBank/DDBJ whole genome shotgun (WGS) entry which is preliminary data.</text>
</comment>
<dbReference type="VEuPathDB" id="FungiDB:LCOR_09877.1"/>